<dbReference type="GeneID" id="97483062"/>
<keyword evidence="3 6" id="KW-0540">Nuclease</keyword>
<dbReference type="Pfam" id="PF02609">
    <property type="entry name" value="Exonuc_VII_S"/>
    <property type="match status" value="1"/>
</dbReference>
<comment type="function">
    <text evidence="6">Bidirectionally degrades single-stranded DNA into large acid-insoluble oligonucleotides, which are then degraded further into small acid-soluble oligonucleotides.</text>
</comment>
<evidence type="ECO:0000256" key="3">
    <source>
        <dbReference type="ARBA" id="ARBA00022722"/>
    </source>
</evidence>
<evidence type="ECO:0000256" key="5">
    <source>
        <dbReference type="ARBA" id="ARBA00022839"/>
    </source>
</evidence>
<dbReference type="PIRSF" id="PIRSF006488">
    <property type="entry name" value="Exonuc_VII_S"/>
    <property type="match status" value="1"/>
</dbReference>
<dbReference type="OrthoDB" id="5244334at2"/>
<dbReference type="HAMAP" id="MF_00337">
    <property type="entry name" value="Exonuc_7_S"/>
    <property type="match status" value="1"/>
</dbReference>
<dbReference type="GO" id="GO:0006308">
    <property type="term" value="P:DNA catabolic process"/>
    <property type="evidence" value="ECO:0007669"/>
    <property type="project" value="UniProtKB-UniRule"/>
</dbReference>
<dbReference type="EC" id="3.1.11.6" evidence="6"/>
<evidence type="ECO:0000256" key="2">
    <source>
        <dbReference type="ARBA" id="ARBA00022490"/>
    </source>
</evidence>
<dbReference type="InterPro" id="IPR037004">
    <property type="entry name" value="Exonuc_VII_ssu_sf"/>
</dbReference>
<reference evidence="7 8" key="1">
    <citation type="submission" date="2019-03" db="EMBL/GenBank/DDBJ databases">
        <title>Diversity of the mouse oral microbiome.</title>
        <authorList>
            <person name="Joseph S."/>
            <person name="Aduse-Opoku J."/>
            <person name="Curtis M."/>
            <person name="Wade W."/>
            <person name="Hashim A."/>
        </authorList>
    </citation>
    <scope>NUCLEOTIDE SEQUENCE [LARGE SCALE GENOMIC DNA]</scope>
    <source>
        <strain evidence="8">irhom_31</strain>
    </source>
</reference>
<dbReference type="RefSeq" id="WP_135013197.1">
    <property type="nucleotide sequence ID" value="NZ_CAKMSD010000001.1"/>
</dbReference>
<dbReference type="EMBL" id="SPQC01000032">
    <property type="protein sequence ID" value="TFU21432.1"/>
    <property type="molecule type" value="Genomic_DNA"/>
</dbReference>
<evidence type="ECO:0000313" key="8">
    <source>
        <dbReference type="Proteomes" id="UP000297951"/>
    </source>
</evidence>
<comment type="subcellular location">
    <subcellularLocation>
        <location evidence="6">Cytoplasm</location>
    </subcellularLocation>
</comment>
<keyword evidence="2 6" id="KW-0963">Cytoplasm</keyword>
<dbReference type="AlphaFoldDB" id="A0A4Y9F2X0"/>
<evidence type="ECO:0000313" key="7">
    <source>
        <dbReference type="EMBL" id="TFU21432.1"/>
    </source>
</evidence>
<dbReference type="InterPro" id="IPR003761">
    <property type="entry name" value="Exonuc_VII_S"/>
</dbReference>
<dbReference type="STRING" id="85336.A7979_09405"/>
<dbReference type="NCBIfam" id="NF002139">
    <property type="entry name" value="PRK00977.1-3"/>
    <property type="match status" value="1"/>
</dbReference>
<comment type="caution">
    <text evidence="7">The sequence shown here is derived from an EMBL/GenBank/DDBJ whole genome shotgun (WGS) entry which is preliminary data.</text>
</comment>
<name>A0A4Y9F2X0_9MICC</name>
<dbReference type="PANTHER" id="PTHR34137">
    <property type="entry name" value="EXODEOXYRIBONUCLEASE 7 SMALL SUBUNIT"/>
    <property type="match status" value="1"/>
</dbReference>
<dbReference type="Gene3D" id="1.10.287.1040">
    <property type="entry name" value="Exonuclease VII, small subunit"/>
    <property type="match status" value="1"/>
</dbReference>
<comment type="catalytic activity">
    <reaction evidence="6">
        <text>Exonucleolytic cleavage in either 5'- to 3'- or 3'- to 5'-direction to yield nucleoside 5'-phosphates.</text>
        <dbReference type="EC" id="3.1.11.6"/>
    </reaction>
</comment>
<comment type="subunit">
    <text evidence="6">Heterooligomer composed of large and small subunits.</text>
</comment>
<keyword evidence="4 6" id="KW-0378">Hydrolase</keyword>
<dbReference type="NCBIfam" id="TIGR01280">
    <property type="entry name" value="xseB"/>
    <property type="match status" value="1"/>
</dbReference>
<comment type="similarity">
    <text evidence="1 6">Belongs to the XseB family.</text>
</comment>
<dbReference type="Proteomes" id="UP000297951">
    <property type="component" value="Unassembled WGS sequence"/>
</dbReference>
<protein>
    <recommendedName>
        <fullName evidence="6">Exodeoxyribonuclease 7 small subunit</fullName>
        <ecNumber evidence="6">3.1.11.6</ecNumber>
    </recommendedName>
    <alternativeName>
        <fullName evidence="6">Exodeoxyribonuclease VII small subunit</fullName>
        <shortName evidence="6">Exonuclease VII small subunit</shortName>
    </alternativeName>
</protein>
<dbReference type="SUPFAM" id="SSF116842">
    <property type="entry name" value="XseB-like"/>
    <property type="match status" value="1"/>
</dbReference>
<evidence type="ECO:0000256" key="4">
    <source>
        <dbReference type="ARBA" id="ARBA00022801"/>
    </source>
</evidence>
<accession>A0A4Y9F2X0</accession>
<dbReference type="GO" id="GO:0009318">
    <property type="term" value="C:exodeoxyribonuclease VII complex"/>
    <property type="evidence" value="ECO:0007669"/>
    <property type="project" value="UniProtKB-UniRule"/>
</dbReference>
<dbReference type="GO" id="GO:0008855">
    <property type="term" value="F:exodeoxyribonuclease VII activity"/>
    <property type="evidence" value="ECO:0007669"/>
    <property type="project" value="UniProtKB-UniRule"/>
</dbReference>
<sequence>MSNTIEFKTELNATPVEQLTYEQAREELLQVVARMESGASTLEESIALWERGEALAQRCEAWLDGAQATLDAARQNQTS</sequence>
<evidence type="ECO:0000256" key="6">
    <source>
        <dbReference type="HAMAP-Rule" id="MF_00337"/>
    </source>
</evidence>
<dbReference type="PANTHER" id="PTHR34137:SF1">
    <property type="entry name" value="EXODEOXYRIBONUCLEASE 7 SMALL SUBUNIT"/>
    <property type="match status" value="1"/>
</dbReference>
<keyword evidence="5 6" id="KW-0269">Exonuclease</keyword>
<organism evidence="7 8">
    <name type="scientific">Rothia nasimurium</name>
    <dbReference type="NCBI Taxonomy" id="85336"/>
    <lineage>
        <taxon>Bacteria</taxon>
        <taxon>Bacillati</taxon>
        <taxon>Actinomycetota</taxon>
        <taxon>Actinomycetes</taxon>
        <taxon>Micrococcales</taxon>
        <taxon>Micrococcaceae</taxon>
        <taxon>Rothia</taxon>
    </lineage>
</organism>
<evidence type="ECO:0000256" key="1">
    <source>
        <dbReference type="ARBA" id="ARBA00009998"/>
    </source>
</evidence>
<gene>
    <name evidence="6" type="primary">xseB</name>
    <name evidence="7" type="ORF">E4U03_08910</name>
</gene>
<proteinExistence type="inferred from homology"/>
<dbReference type="GO" id="GO:0005829">
    <property type="term" value="C:cytosol"/>
    <property type="evidence" value="ECO:0007669"/>
    <property type="project" value="TreeGrafter"/>
</dbReference>